<feature type="compositionally biased region" description="Polar residues" evidence="1">
    <location>
        <begin position="155"/>
        <end position="168"/>
    </location>
</feature>
<evidence type="ECO:0000256" key="1">
    <source>
        <dbReference type="SAM" id="MobiDB-lite"/>
    </source>
</evidence>
<feature type="compositionally biased region" description="Polar residues" evidence="1">
    <location>
        <begin position="232"/>
        <end position="243"/>
    </location>
</feature>
<reference evidence="2" key="1">
    <citation type="submission" date="2020-07" db="EMBL/GenBank/DDBJ databases">
        <authorList>
            <person name="Nieuwenhuis M."/>
            <person name="Van De Peppel L.J.J."/>
        </authorList>
    </citation>
    <scope>NUCLEOTIDE SEQUENCE</scope>
    <source>
        <strain evidence="2">AP01</strain>
        <tissue evidence="2">Mycelium</tissue>
    </source>
</reference>
<reference evidence="2" key="2">
    <citation type="submission" date="2021-10" db="EMBL/GenBank/DDBJ databases">
        <title>Phylogenomics reveals ancestral predisposition of the termite-cultivated fungus Termitomyces towards a domesticated lifestyle.</title>
        <authorList>
            <person name="Auxier B."/>
            <person name="Grum-Grzhimaylo A."/>
            <person name="Cardenas M.E."/>
            <person name="Lodge J.D."/>
            <person name="Laessoe T."/>
            <person name="Pedersen O."/>
            <person name="Smith M.E."/>
            <person name="Kuyper T.W."/>
            <person name="Franco-Molano E.A."/>
            <person name="Baroni T.J."/>
            <person name="Aanen D.K."/>
        </authorList>
    </citation>
    <scope>NUCLEOTIDE SEQUENCE</scope>
    <source>
        <strain evidence="2">AP01</strain>
        <tissue evidence="2">Mycelium</tissue>
    </source>
</reference>
<feature type="compositionally biased region" description="Low complexity" evidence="1">
    <location>
        <begin position="184"/>
        <end position="194"/>
    </location>
</feature>
<dbReference type="OrthoDB" id="1431247at2759"/>
<organism evidence="2 3">
    <name type="scientific">Asterophora parasitica</name>
    <dbReference type="NCBI Taxonomy" id="117018"/>
    <lineage>
        <taxon>Eukaryota</taxon>
        <taxon>Fungi</taxon>
        <taxon>Dikarya</taxon>
        <taxon>Basidiomycota</taxon>
        <taxon>Agaricomycotina</taxon>
        <taxon>Agaricomycetes</taxon>
        <taxon>Agaricomycetidae</taxon>
        <taxon>Agaricales</taxon>
        <taxon>Tricholomatineae</taxon>
        <taxon>Lyophyllaceae</taxon>
        <taxon>Asterophora</taxon>
    </lineage>
</organism>
<name>A0A9P7K849_9AGAR</name>
<feature type="compositionally biased region" description="Polar residues" evidence="1">
    <location>
        <begin position="195"/>
        <end position="205"/>
    </location>
</feature>
<feature type="compositionally biased region" description="Polar residues" evidence="1">
    <location>
        <begin position="18"/>
        <end position="30"/>
    </location>
</feature>
<accession>A0A9P7K849</accession>
<evidence type="ECO:0000313" key="2">
    <source>
        <dbReference type="EMBL" id="KAG5641951.1"/>
    </source>
</evidence>
<sequence>MPPTTASDLPVEREPWASESNTPNDTNPQRASKYPKRHASFDSPREVPLRSPSLSQGSLFTPPYFSNFSSSGTTPSASTTASRLRTQSPREQNFCDDYFPPQTLSSNLKPGQSPQSLASSGCGSSSSQSRFSLLSSDGGSSGRRFPVFEEDSNHSLESGSDWTGQTSPPSSPKETEGSPRPGSAAAGLDLAAADQTHSQTSSFQLDANAAALGPKTTSPMTQIASRPPPQSPATSSPLRTTIATPIFPYGPRPYSLPGPTANPSSSANQPSRVPAQPPVSEPSAGASQWSSSSASLPLPTQVPFHTLPRAGPVLGASSATLRESFGLGSAEAAAAAAVASTHVADKAARDAGETHAERVRQAHKSEQPHTHPHSSSSQARGPAAFSPSSLSHPAPEPPVILAPTVPPGPFLSHAPPPPDSWIEVETTQGEYRLVVHLPGFRRDGITLATKRRRILHVVADCWENGG</sequence>
<evidence type="ECO:0000313" key="3">
    <source>
        <dbReference type="Proteomes" id="UP000775547"/>
    </source>
</evidence>
<feature type="compositionally biased region" description="Low complexity" evidence="1">
    <location>
        <begin position="66"/>
        <end position="87"/>
    </location>
</feature>
<feature type="compositionally biased region" description="Polar residues" evidence="1">
    <location>
        <begin position="102"/>
        <end position="112"/>
    </location>
</feature>
<feature type="non-terminal residue" evidence="2">
    <location>
        <position position="466"/>
    </location>
</feature>
<proteinExistence type="predicted"/>
<feature type="compositionally biased region" description="Polar residues" evidence="1">
    <location>
        <begin position="261"/>
        <end position="271"/>
    </location>
</feature>
<gene>
    <name evidence="2" type="ORF">DXG03_003940</name>
</gene>
<dbReference type="EMBL" id="JABCKV010000231">
    <property type="protein sequence ID" value="KAG5641951.1"/>
    <property type="molecule type" value="Genomic_DNA"/>
</dbReference>
<comment type="caution">
    <text evidence="2">The sequence shown here is derived from an EMBL/GenBank/DDBJ whole genome shotgun (WGS) entry which is preliminary data.</text>
</comment>
<dbReference type="AlphaFoldDB" id="A0A9P7K849"/>
<feature type="region of interest" description="Disordered" evidence="1">
    <location>
        <begin position="1"/>
        <end position="297"/>
    </location>
</feature>
<protein>
    <recommendedName>
        <fullName evidence="4">SHSP domain-containing protein</fullName>
    </recommendedName>
</protein>
<evidence type="ECO:0008006" key="4">
    <source>
        <dbReference type="Google" id="ProtNLM"/>
    </source>
</evidence>
<feature type="compositionally biased region" description="Basic and acidic residues" evidence="1">
    <location>
        <begin position="39"/>
        <end position="48"/>
    </location>
</feature>
<feature type="compositionally biased region" description="Low complexity" evidence="1">
    <location>
        <begin position="113"/>
        <end position="145"/>
    </location>
</feature>
<feature type="compositionally biased region" description="Low complexity" evidence="1">
    <location>
        <begin position="281"/>
        <end position="295"/>
    </location>
</feature>
<dbReference type="Proteomes" id="UP000775547">
    <property type="component" value="Unassembled WGS sequence"/>
</dbReference>
<keyword evidence="3" id="KW-1185">Reference proteome</keyword>
<feature type="compositionally biased region" description="Basic and acidic residues" evidence="1">
    <location>
        <begin position="346"/>
        <end position="369"/>
    </location>
</feature>
<feature type="compositionally biased region" description="Pro residues" evidence="1">
    <location>
        <begin position="394"/>
        <end position="419"/>
    </location>
</feature>
<feature type="compositionally biased region" description="Polar residues" evidence="1">
    <location>
        <begin position="215"/>
        <end position="224"/>
    </location>
</feature>
<feature type="region of interest" description="Disordered" evidence="1">
    <location>
        <begin position="346"/>
        <end position="420"/>
    </location>
</feature>